<dbReference type="Gene3D" id="1.25.40.10">
    <property type="entry name" value="Tetratricopeptide repeat domain"/>
    <property type="match status" value="2"/>
</dbReference>
<evidence type="ECO:0000313" key="6">
    <source>
        <dbReference type="Proteomes" id="UP000593594"/>
    </source>
</evidence>
<gene>
    <name evidence="5" type="ORF">HW532_17455</name>
</gene>
<dbReference type="InterPro" id="IPR051012">
    <property type="entry name" value="CellSynth/LPSAsmb/PSIAsmb"/>
</dbReference>
<dbReference type="InterPro" id="IPR019734">
    <property type="entry name" value="TPR_rpt"/>
</dbReference>
<dbReference type="PROSITE" id="PS50005">
    <property type="entry name" value="TPR"/>
    <property type="match status" value="1"/>
</dbReference>
<proteinExistence type="predicted"/>
<evidence type="ECO:0000313" key="5">
    <source>
        <dbReference type="EMBL" id="QPC44327.1"/>
    </source>
</evidence>
<dbReference type="SMART" id="SM00028">
    <property type="entry name" value="TPR"/>
    <property type="match status" value="2"/>
</dbReference>
<dbReference type="AlphaFoldDB" id="A0A7S8C6L8"/>
<evidence type="ECO:0000256" key="1">
    <source>
        <dbReference type="ARBA" id="ARBA00022737"/>
    </source>
</evidence>
<dbReference type="Proteomes" id="UP000593594">
    <property type="component" value="Chromosome"/>
</dbReference>
<feature type="repeat" description="TPR" evidence="3">
    <location>
        <begin position="135"/>
        <end position="168"/>
    </location>
</feature>
<dbReference type="PROSITE" id="PS51257">
    <property type="entry name" value="PROKAR_LIPOPROTEIN"/>
    <property type="match status" value="1"/>
</dbReference>
<evidence type="ECO:0000256" key="2">
    <source>
        <dbReference type="ARBA" id="ARBA00022803"/>
    </source>
</evidence>
<feature type="signal peptide" evidence="4">
    <location>
        <begin position="1"/>
        <end position="25"/>
    </location>
</feature>
<dbReference type="EMBL" id="CP058214">
    <property type="protein sequence ID" value="QPC44327.1"/>
    <property type="molecule type" value="Genomic_DNA"/>
</dbReference>
<name>A0A7S8C6L8_9HYPH</name>
<keyword evidence="1" id="KW-0677">Repeat</keyword>
<keyword evidence="4" id="KW-0732">Signal</keyword>
<dbReference type="RefSeq" id="WP_213161694.1">
    <property type="nucleotide sequence ID" value="NZ_CP058214.1"/>
</dbReference>
<protein>
    <submittedName>
        <fullName evidence="5">Tetratricopeptide repeat protein</fullName>
    </submittedName>
</protein>
<reference evidence="5 6" key="1">
    <citation type="submission" date="2020-06" db="EMBL/GenBank/DDBJ databases">
        <title>Genome sequence of 2 isolates from Red Sea Mangroves.</title>
        <authorList>
            <person name="Sefrji F."/>
            <person name="Michoud G."/>
            <person name="Merlino G."/>
            <person name="Daffonchio D."/>
        </authorList>
    </citation>
    <scope>NUCLEOTIDE SEQUENCE [LARGE SCALE GENOMIC DNA]</scope>
    <source>
        <strain evidence="5 6">R1DC25</strain>
    </source>
</reference>
<keyword evidence="6" id="KW-1185">Reference proteome</keyword>
<keyword evidence="2 3" id="KW-0802">TPR repeat</keyword>
<accession>A0A7S8C6L8</accession>
<sequence>MISRIGSLGARLPVPFCLALLAACAGPNSNATSVRSQITVGERMLGNGDFGKGYALLDKVERHNPRSNEAAVELANAYFRQNALLKAEAQYRKAIGLGAWSRGLVGIARVNLARNNPEAAEPYLRKVLERDPGNVAALNAMGVASDLRGQHDKARQYYETILASSPSNKEALNNLSLSLALSGQPREAYPFIAELSRSNQDDRVVRQNLALIQYLSGDRERAMRTARVDLTEGQARQNFAQISKTGIGL</sequence>
<evidence type="ECO:0000256" key="4">
    <source>
        <dbReference type="SAM" id="SignalP"/>
    </source>
</evidence>
<dbReference type="PANTHER" id="PTHR45586">
    <property type="entry name" value="TPR REPEAT-CONTAINING PROTEIN PA4667"/>
    <property type="match status" value="1"/>
</dbReference>
<feature type="chain" id="PRO_5032826550" evidence="4">
    <location>
        <begin position="26"/>
        <end position="249"/>
    </location>
</feature>
<organism evidence="5 6">
    <name type="scientific">Kaustia mangrovi</name>
    <dbReference type="NCBI Taxonomy" id="2593653"/>
    <lineage>
        <taxon>Bacteria</taxon>
        <taxon>Pseudomonadati</taxon>
        <taxon>Pseudomonadota</taxon>
        <taxon>Alphaproteobacteria</taxon>
        <taxon>Hyphomicrobiales</taxon>
        <taxon>Parvibaculaceae</taxon>
        <taxon>Kaustia</taxon>
    </lineage>
</organism>
<dbReference type="KEGG" id="kmn:HW532_17455"/>
<dbReference type="SUPFAM" id="SSF48452">
    <property type="entry name" value="TPR-like"/>
    <property type="match status" value="1"/>
</dbReference>
<dbReference type="PANTHER" id="PTHR45586:SF1">
    <property type="entry name" value="LIPOPOLYSACCHARIDE ASSEMBLY PROTEIN B"/>
    <property type="match status" value="1"/>
</dbReference>
<evidence type="ECO:0000256" key="3">
    <source>
        <dbReference type="PROSITE-ProRule" id="PRU00339"/>
    </source>
</evidence>
<dbReference type="InterPro" id="IPR011990">
    <property type="entry name" value="TPR-like_helical_dom_sf"/>
</dbReference>
<dbReference type="Pfam" id="PF13432">
    <property type="entry name" value="TPR_16"/>
    <property type="match status" value="2"/>
</dbReference>